<evidence type="ECO:0008006" key="3">
    <source>
        <dbReference type="Google" id="ProtNLM"/>
    </source>
</evidence>
<evidence type="ECO:0000313" key="2">
    <source>
        <dbReference type="Proteomes" id="UP001172102"/>
    </source>
</evidence>
<dbReference type="PANTHER" id="PTHR35585:SF1">
    <property type="entry name" value="HHE DOMAIN PROTEIN (AFU_ORTHOLOGUE AFUA_4G00730)"/>
    <property type="match status" value="1"/>
</dbReference>
<dbReference type="AlphaFoldDB" id="A0AA40AYN1"/>
<comment type="caution">
    <text evidence="1">The sequence shown here is derived from an EMBL/GenBank/DDBJ whole genome shotgun (WGS) entry which is preliminary data.</text>
</comment>
<reference evidence="1" key="1">
    <citation type="submission" date="2023-06" db="EMBL/GenBank/DDBJ databases">
        <title>Genome-scale phylogeny and comparative genomics of the fungal order Sordariales.</title>
        <authorList>
            <consortium name="Lawrence Berkeley National Laboratory"/>
            <person name="Hensen N."/>
            <person name="Bonometti L."/>
            <person name="Westerberg I."/>
            <person name="Brannstrom I.O."/>
            <person name="Guillou S."/>
            <person name="Cros-Aarteil S."/>
            <person name="Calhoun S."/>
            <person name="Haridas S."/>
            <person name="Kuo A."/>
            <person name="Mondo S."/>
            <person name="Pangilinan J."/>
            <person name="Riley R."/>
            <person name="Labutti K."/>
            <person name="Andreopoulos B."/>
            <person name="Lipzen A."/>
            <person name="Chen C."/>
            <person name="Yanf M."/>
            <person name="Daum C."/>
            <person name="Ng V."/>
            <person name="Clum A."/>
            <person name="Steindorff A."/>
            <person name="Ohm R."/>
            <person name="Martin F."/>
            <person name="Silar P."/>
            <person name="Natvig D."/>
            <person name="Lalanne C."/>
            <person name="Gautier V."/>
            <person name="Ament-Velasquez S.L."/>
            <person name="Kruys A."/>
            <person name="Hutchinson M.I."/>
            <person name="Powell A.J."/>
            <person name="Barry K."/>
            <person name="Miller A.N."/>
            <person name="Grigoriev I.V."/>
            <person name="Debuchy R."/>
            <person name="Gladieux P."/>
            <person name="Thoren M.H."/>
            <person name="Johannesson H."/>
        </authorList>
    </citation>
    <scope>NUCLEOTIDE SEQUENCE</scope>
    <source>
        <strain evidence="1">SMH4607-1</strain>
    </source>
</reference>
<organism evidence="1 2">
    <name type="scientific">Lasiosphaeris hirsuta</name>
    <dbReference type="NCBI Taxonomy" id="260670"/>
    <lineage>
        <taxon>Eukaryota</taxon>
        <taxon>Fungi</taxon>
        <taxon>Dikarya</taxon>
        <taxon>Ascomycota</taxon>
        <taxon>Pezizomycotina</taxon>
        <taxon>Sordariomycetes</taxon>
        <taxon>Sordariomycetidae</taxon>
        <taxon>Sordariales</taxon>
        <taxon>Lasiosphaeriaceae</taxon>
        <taxon>Lasiosphaeris</taxon>
    </lineage>
</organism>
<dbReference type="Proteomes" id="UP001172102">
    <property type="component" value="Unassembled WGS sequence"/>
</dbReference>
<protein>
    <recommendedName>
        <fullName evidence="3">Hemerythrin-like domain-containing protein</fullName>
    </recommendedName>
</protein>
<sequence>MPPISDVVSADHALIKKAFNGLVESDPTRPRDATEFIWTLGRFLIVEDLVVTPALEHHVARGGEAHCRVSDYDSVNAMLRHLQQLDTTEDSFEKQLNIAWDELELHLAPEVVADLERLEESMAWPDADGLGTKYERIRDLLQKPYGKEGVPDAETLAAILQTPRQELMLRIGVFG</sequence>
<dbReference type="EMBL" id="JAUKUA010000002">
    <property type="protein sequence ID" value="KAK0724421.1"/>
    <property type="molecule type" value="Genomic_DNA"/>
</dbReference>
<accession>A0AA40AYN1</accession>
<dbReference type="PANTHER" id="PTHR35585">
    <property type="entry name" value="HHE DOMAIN PROTEIN (AFU_ORTHOLOGUE AFUA_4G00730)"/>
    <property type="match status" value="1"/>
</dbReference>
<name>A0AA40AYN1_9PEZI</name>
<proteinExistence type="predicted"/>
<evidence type="ECO:0000313" key="1">
    <source>
        <dbReference type="EMBL" id="KAK0724421.1"/>
    </source>
</evidence>
<keyword evidence="2" id="KW-1185">Reference proteome</keyword>
<gene>
    <name evidence="1" type="ORF">B0H67DRAFT_598054</name>
</gene>